<evidence type="ECO:0000313" key="3">
    <source>
        <dbReference type="Proteomes" id="UP000054251"/>
    </source>
</evidence>
<dbReference type="InterPro" id="IPR041667">
    <property type="entry name" value="Cupin_8"/>
</dbReference>
<evidence type="ECO:0000259" key="1">
    <source>
        <dbReference type="PROSITE" id="PS51184"/>
    </source>
</evidence>
<dbReference type="Pfam" id="PF13621">
    <property type="entry name" value="Cupin_8"/>
    <property type="match status" value="1"/>
</dbReference>
<reference evidence="2 3" key="1">
    <citation type="submission" date="2015-11" db="EMBL/GenBank/DDBJ databases">
        <title>The genome of Debaryomyces fabryi.</title>
        <authorList>
            <person name="Tafer H."/>
            <person name="Lopandic K."/>
        </authorList>
    </citation>
    <scope>NUCLEOTIDE SEQUENCE [LARGE SCALE GENOMIC DNA]</scope>
    <source>
        <strain evidence="2 3">CBS 789</strain>
    </source>
</reference>
<dbReference type="PROSITE" id="PS51184">
    <property type="entry name" value="JMJC"/>
    <property type="match status" value="1"/>
</dbReference>
<dbReference type="PANTHER" id="PTHR12480:SF21">
    <property type="entry name" value="JMJC DOMAIN-CONTAINING PROTEIN 8"/>
    <property type="match status" value="1"/>
</dbReference>
<proteinExistence type="predicted"/>
<dbReference type="InterPro" id="IPR036047">
    <property type="entry name" value="F-box-like_dom_sf"/>
</dbReference>
<dbReference type="SMART" id="SM00558">
    <property type="entry name" value="JmjC"/>
    <property type="match status" value="1"/>
</dbReference>
<dbReference type="Gene3D" id="1.20.1280.50">
    <property type="match status" value="1"/>
</dbReference>
<dbReference type="Proteomes" id="UP000054251">
    <property type="component" value="Unassembled WGS sequence"/>
</dbReference>
<dbReference type="AlphaFoldDB" id="A0A0V1Q2Y1"/>
<dbReference type="InterPro" id="IPR050910">
    <property type="entry name" value="JMJD6_ArgDemeth/LysHydrox"/>
</dbReference>
<sequence>MTVSRHDRHSTKASATGRNISLFTISSRHPLNVKPEGNSYLSTGDDYDTTKFLPRHVQMGVFNRFPDELIMYMISFIEDIESLKNLSHTSRIMYAYMYDEEIWKRIYVKQITDDSKSSKDNVFEDWKGSWRSTLLNIKDTDQANLQLPGNILCSDVLYRPYQCSQVDYEKLFHKIIKEEETYHNRINEADVDLQTELEILPNGRVLRISESLLSMTDFNENFHDKPFILTNSDKDRWPHWTLDSLVERFPDVVFRQEAVQWPLSLYSKYLARNKDESPLYLFDCSSVAMKTLREEYVVPKIFQYDLFTVFANQEINCRPDHAWLIIGPKRSGSTFHKDPNYTSAWNTAIYGRKLWIMLPPNIVPPGVGTDDEESEVTSPVGIAEWVMSGFFNDAVKLENCLVGITFPGECMHVPSGWWHAVINLDDSIALTQNFVPLPKLSNTLNFFKNKKNQISGFRPNQFKMTLDQLLETLPAEDDDVRTLKHYKQQYETLDLENDLQVEDCGEILSSKLPPMPIFELFKQLLILNGKKQELDAALSKLAKLEKSDVKQGNKSKIWKTLVENKTDSQEVQETAPQGFSFGFALDESSDEEI</sequence>
<comment type="caution">
    <text evidence="2">The sequence shown here is derived from an EMBL/GenBank/DDBJ whole genome shotgun (WGS) entry which is preliminary data.</text>
</comment>
<dbReference type="GO" id="GO:0000987">
    <property type="term" value="F:cis-regulatory region sequence-specific DNA binding"/>
    <property type="evidence" value="ECO:0007669"/>
    <property type="project" value="TreeGrafter"/>
</dbReference>
<name>A0A0V1Q2Y1_9ASCO</name>
<dbReference type="GO" id="GO:0005634">
    <property type="term" value="C:nucleus"/>
    <property type="evidence" value="ECO:0007669"/>
    <property type="project" value="TreeGrafter"/>
</dbReference>
<dbReference type="OrthoDB" id="424465at2759"/>
<protein>
    <recommendedName>
        <fullName evidence="1">JmjC domain-containing protein</fullName>
    </recommendedName>
</protein>
<dbReference type="Gene3D" id="2.60.120.650">
    <property type="entry name" value="Cupin"/>
    <property type="match status" value="1"/>
</dbReference>
<dbReference type="SUPFAM" id="SSF81383">
    <property type="entry name" value="F-box domain"/>
    <property type="match status" value="1"/>
</dbReference>
<dbReference type="GeneID" id="26838361"/>
<dbReference type="EMBL" id="LMYN01000018">
    <property type="protein sequence ID" value="KSA02872.1"/>
    <property type="molecule type" value="Genomic_DNA"/>
</dbReference>
<dbReference type="PANTHER" id="PTHR12480">
    <property type="entry name" value="ARGININE DEMETHYLASE AND LYSYL-HYDROXYLASE JMJD"/>
    <property type="match status" value="1"/>
</dbReference>
<gene>
    <name evidence="2" type="ORF">AC631_01352</name>
</gene>
<evidence type="ECO:0000313" key="2">
    <source>
        <dbReference type="EMBL" id="KSA02872.1"/>
    </source>
</evidence>
<accession>A0A0V1Q2Y1</accession>
<feature type="domain" description="JmjC" evidence="1">
    <location>
        <begin position="287"/>
        <end position="451"/>
    </location>
</feature>
<dbReference type="SUPFAM" id="SSF51197">
    <property type="entry name" value="Clavaminate synthase-like"/>
    <property type="match status" value="1"/>
</dbReference>
<dbReference type="InterPro" id="IPR003347">
    <property type="entry name" value="JmjC_dom"/>
</dbReference>
<organism evidence="2 3">
    <name type="scientific">Debaryomyces fabryi</name>
    <dbReference type="NCBI Taxonomy" id="58627"/>
    <lineage>
        <taxon>Eukaryota</taxon>
        <taxon>Fungi</taxon>
        <taxon>Dikarya</taxon>
        <taxon>Ascomycota</taxon>
        <taxon>Saccharomycotina</taxon>
        <taxon>Pichiomycetes</taxon>
        <taxon>Debaryomycetaceae</taxon>
        <taxon>Debaryomyces</taxon>
    </lineage>
</organism>
<dbReference type="RefSeq" id="XP_015468974.1">
    <property type="nucleotide sequence ID" value="XM_015610182.1"/>
</dbReference>
<keyword evidence="3" id="KW-1185">Reference proteome</keyword>